<dbReference type="Proteomes" id="UP000521872">
    <property type="component" value="Unassembled WGS sequence"/>
</dbReference>
<dbReference type="GO" id="GO:0010494">
    <property type="term" value="C:cytoplasmic stress granule"/>
    <property type="evidence" value="ECO:0007669"/>
    <property type="project" value="TreeGrafter"/>
</dbReference>
<feature type="region of interest" description="Disordered" evidence="1">
    <location>
        <begin position="767"/>
        <end position="793"/>
    </location>
</feature>
<dbReference type="SMART" id="SM01272">
    <property type="entry name" value="LsmAD"/>
    <property type="match status" value="1"/>
</dbReference>
<proteinExistence type="predicted"/>
<feature type="compositionally biased region" description="Low complexity" evidence="1">
    <location>
        <begin position="361"/>
        <end position="384"/>
    </location>
</feature>
<dbReference type="EMBL" id="JAACJL010000045">
    <property type="protein sequence ID" value="KAF4614185.1"/>
    <property type="molecule type" value="Genomic_DNA"/>
</dbReference>
<feature type="region of interest" description="Disordered" evidence="1">
    <location>
        <begin position="535"/>
        <end position="718"/>
    </location>
</feature>
<dbReference type="GO" id="GO:0034063">
    <property type="term" value="P:stress granule assembly"/>
    <property type="evidence" value="ECO:0007669"/>
    <property type="project" value="TreeGrafter"/>
</dbReference>
<feature type="compositionally biased region" description="Pro residues" evidence="1">
    <location>
        <begin position="777"/>
        <end position="793"/>
    </location>
</feature>
<comment type="caution">
    <text evidence="3">The sequence shown here is derived from an EMBL/GenBank/DDBJ whole genome shotgun (WGS) entry which is preliminary data.</text>
</comment>
<feature type="domain" description="LsmAD" evidence="2">
    <location>
        <begin position="235"/>
        <end position="306"/>
    </location>
</feature>
<accession>A0A8H4QP09</accession>
<sequence>MATTARQSKAANRKGPSEPTATSPAGPAAAPVRRTGAWGTGARASPTFSPANAPGPRQQQQAPAAAPPPPTFPPLAQPTNSTPAPRDRVLQALSGLTGTTITLATKTGQRYEGAIASTAGEGDMSGVTLKDVRDVGIPGAPLKDSLFIASTNIDSYTSGPADSKPTNGDTFRTDADISQKRNAPGAPRDLQAWVPSGDITHPALSGGLNDDDTFGPSANGGSTSWDQFTVNEQLFGVKASFDEDVYTTKLDRSAPDFKEREKKAQRIANEIIGAATNNPHIAEERGLQVDDSGVNEEDKYGAVVRGQNAYIPPGARNKAAASAVSVTNSANTAAAPESGNTKVEVPKVSVNGPDGAAVAAVQAQSPPSSKATSPAPTATSGTKPPADPLPAFQAFVKDEKQRLTQKRQALVKSEMDKRMAELVKFSQSFKLNKPIPEDLVPILAKDEEKQRQILEKAKADAASTEARAIGPSTPATASRGVAVAGAKIGAAAGKVAGTPAGTSKIAATGERKPVTQALAGKGGAGVAAAAAAAGSSPKTVSASTTANATPSPVAGKGSTTATTPSSANAAKTAAAPKKISMVIQSIPPFRGGPNAKKAPAATPAAAGNSTSAANTNGNAGPSNVNGNGKAAKPLLVTRTSGTNASNNANNKGPNAAMSPVSPSTANRLNVNASSFRPNLKATSSPKPSPAVPAAGSGPASHSASPKPKSESAPATPNPFFGARVIKKSTPVHVKDDFNPFKHNKVVDASQISAQWPYSGKRYMQMFPPPQHSQNPQNQPPPHPGAHMVPPVPQPMVQPTYEEDPAAVQAQAAQQQQQHRGYVYAYPPYGYPPQHMMPGMGPPGPHGYMPGPYMQPMPYPPGMPPPNGVFSMYSPAMGQMPPPGYMPPPPGAYPPPPPNGVGPRPSMPPTPVPSHAHPYYHQSPQLQHAYPMMMPPPPPHGYEGGPAPPPPVPMGGHA</sequence>
<dbReference type="InterPro" id="IPR009604">
    <property type="entry name" value="LsmAD_domain"/>
</dbReference>
<dbReference type="Pfam" id="PF06741">
    <property type="entry name" value="LsmAD"/>
    <property type="match status" value="1"/>
</dbReference>
<reference evidence="3 4" key="1">
    <citation type="submission" date="2019-12" db="EMBL/GenBank/DDBJ databases">
        <authorList>
            <person name="Floudas D."/>
            <person name="Bentzer J."/>
            <person name="Ahren D."/>
            <person name="Johansson T."/>
            <person name="Persson P."/>
            <person name="Tunlid A."/>
        </authorList>
    </citation>
    <scope>NUCLEOTIDE SEQUENCE [LARGE SCALE GENOMIC DNA]</scope>
    <source>
        <strain evidence="3 4">CBS 102.39</strain>
    </source>
</reference>
<feature type="compositionally biased region" description="Pro residues" evidence="1">
    <location>
        <begin position="932"/>
        <end position="957"/>
    </location>
</feature>
<protein>
    <recommendedName>
        <fullName evidence="2">LsmAD domain-containing protein</fullName>
    </recommendedName>
</protein>
<name>A0A8H4QP09_9AGAR</name>
<gene>
    <name evidence="3" type="ORF">D9613_007584</name>
</gene>
<evidence type="ECO:0000259" key="2">
    <source>
        <dbReference type="SMART" id="SM01272"/>
    </source>
</evidence>
<feature type="compositionally biased region" description="Polar residues" evidence="1">
    <location>
        <begin position="536"/>
        <end position="550"/>
    </location>
</feature>
<feature type="compositionally biased region" description="Polar residues" evidence="1">
    <location>
        <begin position="1"/>
        <end position="10"/>
    </location>
</feature>
<feature type="region of interest" description="Disordered" evidence="1">
    <location>
        <begin position="1"/>
        <end position="88"/>
    </location>
</feature>
<feature type="compositionally biased region" description="Low complexity" evidence="1">
    <location>
        <begin position="50"/>
        <end position="64"/>
    </location>
</feature>
<feature type="compositionally biased region" description="Low complexity" evidence="1">
    <location>
        <begin position="17"/>
        <end position="31"/>
    </location>
</feature>
<feature type="region of interest" description="Disordered" evidence="1">
    <location>
        <begin position="894"/>
        <end position="957"/>
    </location>
</feature>
<dbReference type="AlphaFoldDB" id="A0A8H4QP09"/>
<feature type="compositionally biased region" description="Low complexity" evidence="1">
    <location>
        <begin position="680"/>
        <end position="714"/>
    </location>
</feature>
<feature type="compositionally biased region" description="Pro residues" evidence="1">
    <location>
        <begin position="65"/>
        <end position="76"/>
    </location>
</feature>
<feature type="compositionally biased region" description="Polar residues" evidence="1">
    <location>
        <begin position="660"/>
        <end position="676"/>
    </location>
</feature>
<keyword evidence="4" id="KW-1185">Reference proteome</keyword>
<feature type="compositionally biased region" description="Pro residues" evidence="1">
    <location>
        <begin position="894"/>
        <end position="911"/>
    </location>
</feature>
<feature type="compositionally biased region" description="Low complexity" evidence="1">
    <location>
        <begin position="554"/>
        <end position="578"/>
    </location>
</feature>
<evidence type="ECO:0000313" key="4">
    <source>
        <dbReference type="Proteomes" id="UP000521872"/>
    </source>
</evidence>
<feature type="region of interest" description="Disordered" evidence="1">
    <location>
        <begin position="361"/>
        <end position="390"/>
    </location>
</feature>
<dbReference type="PANTHER" id="PTHR12854">
    <property type="entry name" value="ATAXIN 2-RELATED"/>
    <property type="match status" value="1"/>
</dbReference>
<dbReference type="PANTHER" id="PTHR12854:SF7">
    <property type="entry name" value="ATAXIN-2 HOMOLOG"/>
    <property type="match status" value="1"/>
</dbReference>
<feature type="compositionally biased region" description="Low complexity" evidence="1">
    <location>
        <begin position="591"/>
        <end position="623"/>
    </location>
</feature>
<dbReference type="InterPro" id="IPR045117">
    <property type="entry name" value="ATXN2-like"/>
</dbReference>
<organism evidence="3 4">
    <name type="scientific">Agrocybe pediades</name>
    <dbReference type="NCBI Taxonomy" id="84607"/>
    <lineage>
        <taxon>Eukaryota</taxon>
        <taxon>Fungi</taxon>
        <taxon>Dikarya</taxon>
        <taxon>Basidiomycota</taxon>
        <taxon>Agaricomycotina</taxon>
        <taxon>Agaricomycetes</taxon>
        <taxon>Agaricomycetidae</taxon>
        <taxon>Agaricales</taxon>
        <taxon>Agaricineae</taxon>
        <taxon>Strophariaceae</taxon>
        <taxon>Agrocybe</taxon>
    </lineage>
</organism>
<evidence type="ECO:0000313" key="3">
    <source>
        <dbReference type="EMBL" id="KAF4614185.1"/>
    </source>
</evidence>
<feature type="compositionally biased region" description="Low complexity" evidence="1">
    <location>
        <begin position="643"/>
        <end position="656"/>
    </location>
</feature>
<dbReference type="GO" id="GO:0003729">
    <property type="term" value="F:mRNA binding"/>
    <property type="evidence" value="ECO:0007669"/>
    <property type="project" value="TreeGrafter"/>
</dbReference>
<evidence type="ECO:0000256" key="1">
    <source>
        <dbReference type="SAM" id="MobiDB-lite"/>
    </source>
</evidence>